<comment type="caution">
    <text evidence="1">The sequence shown here is derived from an EMBL/GenBank/DDBJ whole genome shotgun (WGS) entry which is preliminary data.</text>
</comment>
<keyword evidence="2" id="KW-1185">Reference proteome</keyword>
<organism evidence="1 2">
    <name type="scientific">Williamsoniiplasma lucivorax</name>
    <dbReference type="NCBI Taxonomy" id="209274"/>
    <lineage>
        <taxon>Bacteria</taxon>
        <taxon>Bacillati</taxon>
        <taxon>Mycoplasmatota</taxon>
        <taxon>Mollicutes</taxon>
        <taxon>Entomoplasmatales</taxon>
        <taxon>Williamsoniiplasma</taxon>
    </lineage>
</organism>
<evidence type="ECO:0000313" key="1">
    <source>
        <dbReference type="EMBL" id="PPE04089.1"/>
    </source>
</evidence>
<accession>A0A2S5R9T1</accession>
<name>A0A2S5R9T1_9MOLU</name>
<dbReference type="AlphaFoldDB" id="A0A2S5R9T1"/>
<protein>
    <submittedName>
        <fullName evidence="1">Uncharacterized protein</fullName>
    </submittedName>
</protein>
<gene>
    <name evidence="1" type="ORF">ELUCI_v1c08690</name>
</gene>
<dbReference type="Proteomes" id="UP000237865">
    <property type="component" value="Unassembled WGS sequence"/>
</dbReference>
<dbReference type="EMBL" id="PHNE01000006">
    <property type="protein sequence ID" value="PPE04089.1"/>
    <property type="molecule type" value="Genomic_DNA"/>
</dbReference>
<proteinExistence type="predicted"/>
<sequence length="225" mass="26678">MRKKQKQSEMQSSKAKKTASDHFFDGFINNIFSINKNEKKKILHLITKKNIESLLFYTDLRNLEFIVQNGIHTLNNLTLKDDKYYFVWSFLQHEESIDLEFDNSSRAYFWKWTNDIQGFDPKTMAVVGVNPWRLAELTQKDWLFDYAQSLVNVSENIYPEAFDWLLVQDLHMYKIIKEKINSLKLNIDVYLGNEGIVKIERNKVEQVRPSGLNTQKTIWNEEGKE</sequence>
<evidence type="ECO:0000313" key="2">
    <source>
        <dbReference type="Proteomes" id="UP000237865"/>
    </source>
</evidence>
<reference evidence="1 2" key="1">
    <citation type="submission" date="2017-11" db="EMBL/GenBank/DDBJ databases">
        <title>Genome sequence of Entomoplasma lucivorax PIPN-2 (ATCC 49196).</title>
        <authorList>
            <person name="Lo W.-S."/>
            <person name="Gasparich G.E."/>
            <person name="Kuo C.-H."/>
        </authorList>
    </citation>
    <scope>NUCLEOTIDE SEQUENCE [LARGE SCALE GENOMIC DNA]</scope>
    <source>
        <strain evidence="1 2">PIPN-2</strain>
    </source>
</reference>
<dbReference type="RefSeq" id="WP_051437411.1">
    <property type="nucleotide sequence ID" value="NZ_PHNE01000006.1"/>
</dbReference>